<dbReference type="InterPro" id="IPR007219">
    <property type="entry name" value="XnlR_reg_dom"/>
</dbReference>
<comment type="subcellular location">
    <subcellularLocation>
        <location evidence="1">Nucleus</location>
    </subcellularLocation>
</comment>
<dbReference type="GO" id="GO:0006351">
    <property type="term" value="P:DNA-templated transcription"/>
    <property type="evidence" value="ECO:0007669"/>
    <property type="project" value="InterPro"/>
</dbReference>
<gene>
    <name evidence="5" type="ORF">PV07_03328</name>
</gene>
<evidence type="ECO:0000256" key="3">
    <source>
        <dbReference type="SAM" id="MobiDB-lite"/>
    </source>
</evidence>
<feature type="compositionally biased region" description="Polar residues" evidence="3">
    <location>
        <begin position="528"/>
        <end position="548"/>
    </location>
</feature>
<accession>A0A0D2D7K2</accession>
<dbReference type="CDD" id="cd12148">
    <property type="entry name" value="fungal_TF_MHR"/>
    <property type="match status" value="1"/>
</dbReference>
<reference evidence="5 6" key="1">
    <citation type="submission" date="2015-01" db="EMBL/GenBank/DDBJ databases">
        <title>The Genome Sequence of Cladophialophora immunda CBS83496.</title>
        <authorList>
            <consortium name="The Broad Institute Genomics Platform"/>
            <person name="Cuomo C."/>
            <person name="de Hoog S."/>
            <person name="Gorbushina A."/>
            <person name="Stielow B."/>
            <person name="Teixiera M."/>
            <person name="Abouelleil A."/>
            <person name="Chapman S.B."/>
            <person name="Priest M."/>
            <person name="Young S.K."/>
            <person name="Wortman J."/>
            <person name="Nusbaum C."/>
            <person name="Birren B."/>
        </authorList>
    </citation>
    <scope>NUCLEOTIDE SEQUENCE [LARGE SCALE GENOMIC DNA]</scope>
    <source>
        <strain evidence="5 6">CBS 83496</strain>
    </source>
</reference>
<dbReference type="Pfam" id="PF04082">
    <property type="entry name" value="Fungal_trans"/>
    <property type="match status" value="1"/>
</dbReference>
<evidence type="ECO:0000256" key="2">
    <source>
        <dbReference type="ARBA" id="ARBA00023242"/>
    </source>
</evidence>
<keyword evidence="6" id="KW-1185">Reference proteome</keyword>
<dbReference type="VEuPathDB" id="FungiDB:PV07_03328"/>
<dbReference type="EMBL" id="KN847041">
    <property type="protein sequence ID" value="KIW31729.1"/>
    <property type="molecule type" value="Genomic_DNA"/>
</dbReference>
<organism evidence="5 6">
    <name type="scientific">Cladophialophora immunda</name>
    <dbReference type="NCBI Taxonomy" id="569365"/>
    <lineage>
        <taxon>Eukaryota</taxon>
        <taxon>Fungi</taxon>
        <taxon>Dikarya</taxon>
        <taxon>Ascomycota</taxon>
        <taxon>Pezizomycotina</taxon>
        <taxon>Eurotiomycetes</taxon>
        <taxon>Chaetothyriomycetidae</taxon>
        <taxon>Chaetothyriales</taxon>
        <taxon>Herpotrichiellaceae</taxon>
        <taxon>Cladophialophora</taxon>
    </lineage>
</organism>
<evidence type="ECO:0000256" key="1">
    <source>
        <dbReference type="ARBA" id="ARBA00004123"/>
    </source>
</evidence>
<dbReference type="RefSeq" id="XP_016251945.1">
    <property type="nucleotide sequence ID" value="XM_016390043.1"/>
</dbReference>
<keyword evidence="2" id="KW-0539">Nucleus</keyword>
<dbReference type="Proteomes" id="UP000054466">
    <property type="component" value="Unassembled WGS sequence"/>
</dbReference>
<dbReference type="GO" id="GO:0003677">
    <property type="term" value="F:DNA binding"/>
    <property type="evidence" value="ECO:0007669"/>
    <property type="project" value="InterPro"/>
</dbReference>
<evidence type="ECO:0000259" key="4">
    <source>
        <dbReference type="SMART" id="SM00906"/>
    </source>
</evidence>
<name>A0A0D2D7K2_9EURO</name>
<dbReference type="GO" id="GO:0008270">
    <property type="term" value="F:zinc ion binding"/>
    <property type="evidence" value="ECO:0007669"/>
    <property type="project" value="InterPro"/>
</dbReference>
<evidence type="ECO:0000313" key="6">
    <source>
        <dbReference type="Proteomes" id="UP000054466"/>
    </source>
</evidence>
<dbReference type="AlphaFoldDB" id="A0A0D2D7K2"/>
<proteinExistence type="predicted"/>
<feature type="domain" description="Xylanolytic transcriptional activator regulatory" evidence="4">
    <location>
        <begin position="228"/>
        <end position="305"/>
    </location>
</feature>
<dbReference type="GeneID" id="27342522"/>
<feature type="region of interest" description="Disordered" evidence="3">
    <location>
        <begin position="1"/>
        <end position="28"/>
    </location>
</feature>
<dbReference type="SMART" id="SM00906">
    <property type="entry name" value="Fungal_trans"/>
    <property type="match status" value="1"/>
</dbReference>
<feature type="compositionally biased region" description="Low complexity" evidence="3">
    <location>
        <begin position="10"/>
        <end position="23"/>
    </location>
</feature>
<sequence length="638" mass="71190">MASSGESRIESSTTSYSSSLPETNPLSPQDHMDLVSILGYSTHSEHNTFSLVKKVGATSSSTSSPLSTLNSKQRALDHKYQSLIRQLPPKEHIDILVQQFFSEINWHYDVIDEITFRQQLETWIRIPYSAHSNAMSVLPADVRAFPSLLFQVMAHALIHQPVADGTFSRLESLKYASEMTFVDLACDFSEAGFSALETMGKGEVTFVAVQSGLLRASLLKNTGNVIEAWHVLGTAIRDAQEIGLHAELASPDSSASIDAQWDKEMRRRIWFVLHNWDIHMAVVLGRPITTMMAAGNKLSLPDDLARRESGTPPRKRTGHDPPTPSSVIRVGYDVAYRYFPQVHRLESRGARTEDYNMVRETHATIVENMDRIPLWCRDEDPDVHFEELTGCHWLPAARLALTSGIYFVLLSLHRPYIFSVAESRTEALAAALKIVTVQRRLFQLSAPQQNISFNMVYPLFDAMVISLATIVLFPNENLDMLSEMVQNLRWGMDMLSKIGEHSAMARAAYGVVKKLFSHLEKAGGHALQHSSHTSEGVTEGSATGTTGLNPGLPVGNADAEFLSPSCPQMEWRTLDPPHFDVETLLPPQPVHDLFYQDISAPDIQDAWQAPDLFVGDLAFDGRYPDNSFWSFMSNFSLS</sequence>
<protein>
    <recommendedName>
        <fullName evidence="4">Xylanolytic transcriptional activator regulatory domain-containing protein</fullName>
    </recommendedName>
</protein>
<feature type="region of interest" description="Disordered" evidence="3">
    <location>
        <begin position="526"/>
        <end position="550"/>
    </location>
</feature>
<dbReference type="GO" id="GO:0005634">
    <property type="term" value="C:nucleus"/>
    <property type="evidence" value="ECO:0007669"/>
    <property type="project" value="UniProtKB-SubCell"/>
</dbReference>
<dbReference type="InterPro" id="IPR050613">
    <property type="entry name" value="Sec_Metabolite_Reg"/>
</dbReference>
<evidence type="ECO:0000313" key="5">
    <source>
        <dbReference type="EMBL" id="KIW31729.1"/>
    </source>
</evidence>
<dbReference type="OrthoDB" id="5344325at2759"/>
<dbReference type="PANTHER" id="PTHR31001">
    <property type="entry name" value="UNCHARACTERIZED TRANSCRIPTIONAL REGULATORY PROTEIN"/>
    <property type="match status" value="1"/>
</dbReference>
<dbReference type="PANTHER" id="PTHR31001:SF87">
    <property type="entry name" value="COL-21"/>
    <property type="match status" value="1"/>
</dbReference>
<feature type="region of interest" description="Disordered" evidence="3">
    <location>
        <begin position="299"/>
        <end position="324"/>
    </location>
</feature>